<evidence type="ECO:0000259" key="7">
    <source>
        <dbReference type="Pfam" id="PF05010"/>
    </source>
</evidence>
<evidence type="ECO:0000256" key="2">
    <source>
        <dbReference type="ARBA" id="ARBA00009423"/>
    </source>
</evidence>
<organism evidence="8 9">
    <name type="scientific">Aromia moschata</name>
    <dbReference type="NCBI Taxonomy" id="1265417"/>
    <lineage>
        <taxon>Eukaryota</taxon>
        <taxon>Metazoa</taxon>
        <taxon>Ecdysozoa</taxon>
        <taxon>Arthropoda</taxon>
        <taxon>Hexapoda</taxon>
        <taxon>Insecta</taxon>
        <taxon>Pterygota</taxon>
        <taxon>Neoptera</taxon>
        <taxon>Endopterygota</taxon>
        <taxon>Coleoptera</taxon>
        <taxon>Polyphaga</taxon>
        <taxon>Cucujiformia</taxon>
        <taxon>Chrysomeloidea</taxon>
        <taxon>Cerambycidae</taxon>
        <taxon>Cerambycinae</taxon>
        <taxon>Callichromatini</taxon>
        <taxon>Aromia</taxon>
    </lineage>
</organism>
<gene>
    <name evidence="8" type="ORF">NQ318_013581</name>
</gene>
<evidence type="ECO:0000256" key="3">
    <source>
        <dbReference type="ARBA" id="ARBA00022490"/>
    </source>
</evidence>
<dbReference type="InterPro" id="IPR007707">
    <property type="entry name" value="TACC_C"/>
</dbReference>
<evidence type="ECO:0000256" key="5">
    <source>
        <dbReference type="ARBA" id="ARBA00023212"/>
    </source>
</evidence>
<name>A0AAV8YFQ9_9CUCU</name>
<keyword evidence="9" id="KW-1185">Reference proteome</keyword>
<dbReference type="AlphaFoldDB" id="A0AAV8YFQ9"/>
<keyword evidence="5" id="KW-0206">Cytoskeleton</keyword>
<feature type="domain" description="Transforming acidic coiled-coil-containing protein C-terminal" evidence="7">
    <location>
        <begin position="40"/>
        <end position="207"/>
    </location>
</feature>
<comment type="subcellular location">
    <subcellularLocation>
        <location evidence="1">Cytoplasm</location>
        <location evidence="1">Cytoskeleton</location>
    </subcellularLocation>
</comment>
<comment type="caution">
    <text evidence="8">The sequence shown here is derived from an EMBL/GenBank/DDBJ whole genome shotgun (WGS) entry which is preliminary data.</text>
</comment>
<evidence type="ECO:0000256" key="4">
    <source>
        <dbReference type="ARBA" id="ARBA00023054"/>
    </source>
</evidence>
<accession>A0AAV8YFQ9</accession>
<dbReference type="GO" id="GO:0005856">
    <property type="term" value="C:cytoskeleton"/>
    <property type="evidence" value="ECO:0007669"/>
    <property type="project" value="UniProtKB-SubCell"/>
</dbReference>
<reference evidence="8" key="1">
    <citation type="journal article" date="2023" name="Insect Mol. Biol.">
        <title>Genome sequencing provides insights into the evolution of gene families encoding plant cell wall-degrading enzymes in longhorned beetles.</title>
        <authorList>
            <person name="Shin N.R."/>
            <person name="Okamura Y."/>
            <person name="Kirsch R."/>
            <person name="Pauchet Y."/>
        </authorList>
    </citation>
    <scope>NUCLEOTIDE SEQUENCE</scope>
    <source>
        <strain evidence="8">AMC_N1</strain>
    </source>
</reference>
<proteinExistence type="inferred from homology"/>
<evidence type="ECO:0000313" key="9">
    <source>
        <dbReference type="Proteomes" id="UP001162162"/>
    </source>
</evidence>
<evidence type="ECO:0000256" key="1">
    <source>
        <dbReference type="ARBA" id="ARBA00004245"/>
    </source>
</evidence>
<evidence type="ECO:0000313" key="8">
    <source>
        <dbReference type="EMBL" id="KAJ8949712.1"/>
    </source>
</evidence>
<keyword evidence="3" id="KW-0963">Cytoplasm</keyword>
<dbReference type="Pfam" id="PF05010">
    <property type="entry name" value="TACC_C"/>
    <property type="match status" value="1"/>
</dbReference>
<protein>
    <recommendedName>
        <fullName evidence="7">Transforming acidic coiled-coil-containing protein C-terminal domain-containing protein</fullName>
    </recommendedName>
</protein>
<dbReference type="EMBL" id="JAPWTK010000112">
    <property type="protein sequence ID" value="KAJ8949712.1"/>
    <property type="molecule type" value="Genomic_DNA"/>
</dbReference>
<sequence length="229" mass="26841">MDILKIFRMQEPVSKEILSKNNELGQYKEVVQEKDVLLKNNRARIKELEEQILELETKNRHLENQLSMTNMDENEFQKIMVEYNVFIGKIWSERQEMLQEVTELKDHVENLESSFGRLLEQYDKAKIIITGLKENEDILKKELEEYKNVIDGLEKKYDCLKTYSESKLAEAAVCMDNNHKGNIQEVAMLKAKILQSEVRINELEKHVNLEDVPSRPSMFAPLKSNIPKA</sequence>
<dbReference type="Proteomes" id="UP001162162">
    <property type="component" value="Unassembled WGS sequence"/>
</dbReference>
<evidence type="ECO:0000256" key="6">
    <source>
        <dbReference type="SAM" id="Coils"/>
    </source>
</evidence>
<dbReference type="Gene3D" id="1.10.287.1490">
    <property type="match status" value="1"/>
</dbReference>
<feature type="coiled-coil region" evidence="6">
    <location>
        <begin position="31"/>
        <end position="206"/>
    </location>
</feature>
<keyword evidence="4 6" id="KW-0175">Coiled coil</keyword>
<comment type="similarity">
    <text evidence="2">Belongs to the TACC family.</text>
</comment>